<dbReference type="RefSeq" id="WP_068005116.1">
    <property type="nucleotide sequence ID" value="NZ_FOFM01000002.1"/>
</dbReference>
<dbReference type="Gene3D" id="3.30.420.40">
    <property type="match status" value="2"/>
</dbReference>
<organism evidence="2 3">
    <name type="scientific">Pseudovibrio axinellae</name>
    <dbReference type="NCBI Taxonomy" id="989403"/>
    <lineage>
        <taxon>Bacteria</taxon>
        <taxon>Pseudomonadati</taxon>
        <taxon>Pseudomonadota</taxon>
        <taxon>Alphaproteobacteria</taxon>
        <taxon>Hyphomicrobiales</taxon>
        <taxon>Stappiaceae</taxon>
        <taxon>Pseudovibrio</taxon>
    </lineage>
</organism>
<dbReference type="EMBL" id="LMCB01000013">
    <property type="protein sequence ID" value="KZL19585.1"/>
    <property type="molecule type" value="Genomic_DNA"/>
</dbReference>
<evidence type="ECO:0000259" key="1">
    <source>
        <dbReference type="Pfam" id="PF00814"/>
    </source>
</evidence>
<dbReference type="GO" id="GO:0005829">
    <property type="term" value="C:cytosol"/>
    <property type="evidence" value="ECO:0007669"/>
    <property type="project" value="TreeGrafter"/>
</dbReference>
<dbReference type="PANTHER" id="PTHR11735:SF11">
    <property type="entry name" value="TRNA THREONYLCARBAMOYLADENOSINE BIOSYNTHESIS PROTEIN TSAB"/>
    <property type="match status" value="1"/>
</dbReference>
<dbReference type="InterPro" id="IPR022496">
    <property type="entry name" value="T6A_TsaB"/>
</dbReference>
<evidence type="ECO:0000313" key="3">
    <source>
        <dbReference type="Proteomes" id="UP000076577"/>
    </source>
</evidence>
<evidence type="ECO:0000313" key="2">
    <source>
        <dbReference type="EMBL" id="KZL19585.1"/>
    </source>
</evidence>
<proteinExistence type="predicted"/>
<dbReference type="GO" id="GO:0002949">
    <property type="term" value="P:tRNA threonylcarbamoyladenosine modification"/>
    <property type="evidence" value="ECO:0007669"/>
    <property type="project" value="InterPro"/>
</dbReference>
<feature type="domain" description="Gcp-like" evidence="1">
    <location>
        <begin position="35"/>
        <end position="151"/>
    </location>
</feature>
<dbReference type="NCBIfam" id="TIGR03725">
    <property type="entry name" value="T6A_YeaZ"/>
    <property type="match status" value="1"/>
</dbReference>
<protein>
    <submittedName>
        <fullName evidence="2">tRNA threonylcarbamoyladenosine biosynthesis protein TsaB</fullName>
    </submittedName>
</protein>
<dbReference type="STRING" id="989403.SAMN05421798_102425"/>
<dbReference type="Proteomes" id="UP000076577">
    <property type="component" value="Unassembled WGS sequence"/>
</dbReference>
<dbReference type="OrthoDB" id="9809995at2"/>
<dbReference type="SUPFAM" id="SSF53067">
    <property type="entry name" value="Actin-like ATPase domain"/>
    <property type="match status" value="2"/>
</dbReference>
<dbReference type="InterPro" id="IPR043129">
    <property type="entry name" value="ATPase_NBD"/>
</dbReference>
<accession>A0A165Z7S9</accession>
<dbReference type="AlphaFoldDB" id="A0A165Z7S9"/>
<name>A0A165Z7S9_9HYPH</name>
<reference evidence="2 3" key="1">
    <citation type="journal article" date="2016" name="Front. Microbiol.">
        <title>Comparative Genomic Analysis Reveals a Diverse Repertoire of Genes Involved in Prokaryote-Eukaryote Interactions within the Pseudovibrio Genus.</title>
        <authorList>
            <person name="Romano S."/>
            <person name="Fernandez-Guerra A."/>
            <person name="Reen F.J."/>
            <person name="Glockner F.O."/>
            <person name="Crowley S.P."/>
            <person name="O'Sullivan O."/>
            <person name="Cotter P.D."/>
            <person name="Adams C."/>
            <person name="Dobson A.D."/>
            <person name="O'Gara F."/>
        </authorList>
    </citation>
    <scope>NUCLEOTIDE SEQUENCE [LARGE SCALE GENOMIC DNA]</scope>
    <source>
        <strain evidence="2 3">Ad2</strain>
    </source>
</reference>
<gene>
    <name evidence="2" type="primary">tsaB</name>
    <name evidence="2" type="ORF">PsAD2_01864</name>
</gene>
<dbReference type="PATRIC" id="fig|989403.3.peg.1995"/>
<comment type="caution">
    <text evidence="2">The sequence shown here is derived from an EMBL/GenBank/DDBJ whole genome shotgun (WGS) entry which is preliminary data.</text>
</comment>
<keyword evidence="3" id="KW-1185">Reference proteome</keyword>
<dbReference type="CDD" id="cd24032">
    <property type="entry name" value="ASKHA_NBD_TsaB"/>
    <property type="match status" value="1"/>
</dbReference>
<sequence length="226" mass="23623">MKLLAIDTALSTCAAAVLNDDSGTMDIVSQCEDLGRGHAERIMSMVASVMAESSTTFNSLDRIVVNVGPGSFTGLRVGLSIARGFGLVLEKPVVSVTTLAAIAHEALDATPIKKPILVVLDARRDEVYCQKFDAAGAPIGEARVSTVKDLAHALDDETILAGSAALAVANAAGIEQSRVCNASAAASIDYIAKLGRTAHRQDKAPMPLYLRAPDAIPGEKGKVRRQ</sequence>
<dbReference type="Pfam" id="PF00814">
    <property type="entry name" value="TsaD"/>
    <property type="match status" value="1"/>
</dbReference>
<dbReference type="PANTHER" id="PTHR11735">
    <property type="entry name" value="TRNA N6-ADENOSINE THREONYLCARBAMOYLTRANSFERASE"/>
    <property type="match status" value="1"/>
</dbReference>
<dbReference type="InterPro" id="IPR000905">
    <property type="entry name" value="Gcp-like_dom"/>
</dbReference>